<proteinExistence type="predicted"/>
<dbReference type="Proteomes" id="UP001060085">
    <property type="component" value="Linkage Group LG06"/>
</dbReference>
<name>A0ACC0ABK3_CATRO</name>
<organism evidence="1 2">
    <name type="scientific">Catharanthus roseus</name>
    <name type="common">Madagascar periwinkle</name>
    <name type="synonym">Vinca rosea</name>
    <dbReference type="NCBI Taxonomy" id="4058"/>
    <lineage>
        <taxon>Eukaryota</taxon>
        <taxon>Viridiplantae</taxon>
        <taxon>Streptophyta</taxon>
        <taxon>Embryophyta</taxon>
        <taxon>Tracheophyta</taxon>
        <taxon>Spermatophyta</taxon>
        <taxon>Magnoliopsida</taxon>
        <taxon>eudicotyledons</taxon>
        <taxon>Gunneridae</taxon>
        <taxon>Pentapetalae</taxon>
        <taxon>asterids</taxon>
        <taxon>lamiids</taxon>
        <taxon>Gentianales</taxon>
        <taxon>Apocynaceae</taxon>
        <taxon>Rauvolfioideae</taxon>
        <taxon>Vinceae</taxon>
        <taxon>Catharanthinae</taxon>
        <taxon>Catharanthus</taxon>
    </lineage>
</organism>
<sequence length="573" mass="62236">MAAAALRSKSYRDAASLVVSQYRYFILNHVHAGRLTSFQWNSSSKWDNNFFSNINSNFTLFKPFSLRGGFINNEFDNRKNSLKYSKTSRSSRVDLSNSFGDPPEVWQQPPGGGIMVTRGGKLVQVGEGESTSTGSGGGSGSKSGCWGGSNLGPNFPTPKEICKGLDKFVIGQERAKKVLSVAVYNHYKRIYNDSSEKWPAGDSGNNKADAEDIESVELEKSNILLMGPTGSGKTLLAKTLARLVNVPFVIADATTLTQAGYVGEDVESILYKLLQVADYNVAAAQQGIVYIDEVDKITKKAESLNISRDVSGEGVQQALLKMLEGTIVNVPEKGARKHPRGDNIQIDTKDILFICGGAFVDLEKTISERRQDSSIGFGAPVRANMRAGGVISASVTSSLLETVESSDLIAYGLIPEFVGRFPILVNLLALTENQLVQVLTEPKNALGKQYKKMFQMNGVKLHFTENALRLIAQKAITKNTGARGLRAILESLLMDAMYEIPDVRTGNEIIDAVVVDEDSIRQDGQVSGAKILYGQGALDRYLSQYKSKDVETTTEGSEGDAEAEQELPSIVAL</sequence>
<dbReference type="EMBL" id="CM044706">
    <property type="protein sequence ID" value="KAI5657665.1"/>
    <property type="molecule type" value="Genomic_DNA"/>
</dbReference>
<keyword evidence="2" id="KW-1185">Reference proteome</keyword>
<evidence type="ECO:0000313" key="2">
    <source>
        <dbReference type="Proteomes" id="UP001060085"/>
    </source>
</evidence>
<evidence type="ECO:0000313" key="1">
    <source>
        <dbReference type="EMBL" id="KAI5657665.1"/>
    </source>
</evidence>
<reference evidence="2" key="1">
    <citation type="journal article" date="2023" name="Nat. Plants">
        <title>Single-cell RNA sequencing provides a high-resolution roadmap for understanding the multicellular compartmentation of specialized metabolism.</title>
        <authorList>
            <person name="Sun S."/>
            <person name="Shen X."/>
            <person name="Li Y."/>
            <person name="Li Y."/>
            <person name="Wang S."/>
            <person name="Li R."/>
            <person name="Zhang H."/>
            <person name="Shen G."/>
            <person name="Guo B."/>
            <person name="Wei J."/>
            <person name="Xu J."/>
            <person name="St-Pierre B."/>
            <person name="Chen S."/>
            <person name="Sun C."/>
        </authorList>
    </citation>
    <scope>NUCLEOTIDE SEQUENCE [LARGE SCALE GENOMIC DNA]</scope>
</reference>
<protein>
    <submittedName>
        <fullName evidence="1">Uncharacterized protein</fullName>
    </submittedName>
</protein>
<gene>
    <name evidence="1" type="ORF">M9H77_26458</name>
</gene>
<comment type="caution">
    <text evidence="1">The sequence shown here is derived from an EMBL/GenBank/DDBJ whole genome shotgun (WGS) entry which is preliminary data.</text>
</comment>
<accession>A0ACC0ABK3</accession>